<dbReference type="OMA" id="MCWDIRT"/>
<dbReference type="InterPro" id="IPR036322">
    <property type="entry name" value="WD40_repeat_dom_sf"/>
</dbReference>
<keyword evidence="2" id="KW-0963">Cytoplasm</keyword>
<name>A0A9J7ME02_BRAFL</name>
<dbReference type="Gene3D" id="2.130.10.10">
    <property type="entry name" value="YVTN repeat-like/Quinoprotein amine dehydrogenase"/>
    <property type="match status" value="1"/>
</dbReference>
<dbReference type="PROSITE" id="PS00678">
    <property type="entry name" value="WD_REPEATS_1"/>
    <property type="match status" value="1"/>
</dbReference>
<dbReference type="InterPro" id="IPR019775">
    <property type="entry name" value="WD40_repeat_CS"/>
</dbReference>
<dbReference type="AlphaFoldDB" id="A0A9J7ME02"/>
<gene>
    <name evidence="10" type="primary">LOC118432037</name>
</gene>
<dbReference type="InterPro" id="IPR051980">
    <property type="entry name" value="WD_repeat_MORG1"/>
</dbReference>
<dbReference type="PANTHER" id="PTHR22842:SF3">
    <property type="entry name" value="WD REPEAT DOMAIN-CONTAINING PROTEIN 83"/>
    <property type="match status" value="1"/>
</dbReference>
<evidence type="ECO:0000313" key="10">
    <source>
        <dbReference type="RefSeq" id="XP_035699431.1"/>
    </source>
</evidence>
<feature type="repeat" description="WD" evidence="8">
    <location>
        <begin position="97"/>
        <end position="129"/>
    </location>
</feature>
<sequence length="305" mass="33669">MATTLPTKVARTLECKQGAVRAVRFNDDGNYCLTCGSDKSIKLWNPHKGTHIMTYTGHGYEVLDVAASCDNSQLTSTGADKMVILWDVSTGKMVRRFRGHVGRVNCVKFNEESTVIASGSIDNTVRLWDCRAKSKYDPIQILDEAKDGIFSIKLSDHEILTGSVDGRVRRYDLHVGELLVDYIGSPVTCVCFTKDGQCVLSSALDSTLRLLDKDTGELLGEYTGHKSTEFKTDCCLTNSDAHVVSGSEDGKIYFWDLVDGKVVHTLSKAGKGVVHSLSYHPSLPCMLSAAENLVKVWREEDYQED</sequence>
<organism evidence="9 10">
    <name type="scientific">Branchiostoma floridae</name>
    <name type="common">Florida lancelet</name>
    <name type="synonym">Amphioxus</name>
    <dbReference type="NCBI Taxonomy" id="7739"/>
    <lineage>
        <taxon>Eukaryota</taxon>
        <taxon>Metazoa</taxon>
        <taxon>Chordata</taxon>
        <taxon>Cephalochordata</taxon>
        <taxon>Leptocardii</taxon>
        <taxon>Amphioxiformes</taxon>
        <taxon>Branchiostomatidae</taxon>
        <taxon>Branchiostoma</taxon>
    </lineage>
</organism>
<dbReference type="FunFam" id="2.130.10.10:FF:000273">
    <property type="entry name" value="WD repeat domain-containing protein 83"/>
    <property type="match status" value="1"/>
</dbReference>
<proteinExistence type="inferred from homology"/>
<evidence type="ECO:0000256" key="1">
    <source>
        <dbReference type="ARBA" id="ARBA00004496"/>
    </source>
</evidence>
<evidence type="ECO:0000256" key="4">
    <source>
        <dbReference type="ARBA" id="ARBA00022737"/>
    </source>
</evidence>
<evidence type="ECO:0000256" key="7">
    <source>
        <dbReference type="ARBA" id="ARBA00042222"/>
    </source>
</evidence>
<feature type="repeat" description="WD" evidence="8">
    <location>
        <begin position="55"/>
        <end position="96"/>
    </location>
</feature>
<keyword evidence="3 8" id="KW-0853">WD repeat</keyword>
<keyword evidence="9" id="KW-1185">Reference proteome</keyword>
<evidence type="ECO:0000256" key="8">
    <source>
        <dbReference type="PROSITE-ProRule" id="PRU00221"/>
    </source>
</evidence>
<feature type="repeat" description="WD" evidence="8">
    <location>
        <begin position="13"/>
        <end position="54"/>
    </location>
</feature>
<comment type="subcellular location">
    <subcellularLocation>
        <location evidence="1">Cytoplasm</location>
    </subcellularLocation>
</comment>
<feature type="repeat" description="WD" evidence="8">
    <location>
        <begin position="243"/>
        <end position="265"/>
    </location>
</feature>
<dbReference type="PROSITE" id="PS50294">
    <property type="entry name" value="WD_REPEATS_REGION"/>
    <property type="match status" value="3"/>
</dbReference>
<dbReference type="SMART" id="SM00320">
    <property type="entry name" value="WD40"/>
    <property type="match status" value="7"/>
</dbReference>
<evidence type="ECO:0000313" key="9">
    <source>
        <dbReference type="Proteomes" id="UP000001554"/>
    </source>
</evidence>
<dbReference type="GO" id="GO:0071013">
    <property type="term" value="C:catalytic step 2 spliceosome"/>
    <property type="evidence" value="ECO:0000318"/>
    <property type="project" value="GO_Central"/>
</dbReference>
<evidence type="ECO:0000256" key="2">
    <source>
        <dbReference type="ARBA" id="ARBA00022490"/>
    </source>
</evidence>
<dbReference type="Proteomes" id="UP000001554">
    <property type="component" value="Chromosome 15"/>
</dbReference>
<comment type="similarity">
    <text evidence="5">Belongs to the WD repeat MORG1 family.</text>
</comment>
<dbReference type="InterPro" id="IPR015943">
    <property type="entry name" value="WD40/YVTN_repeat-like_dom_sf"/>
</dbReference>
<reference evidence="9" key="1">
    <citation type="journal article" date="2020" name="Nat. Ecol. Evol.">
        <title>Deeply conserved synteny resolves early events in vertebrate evolution.</title>
        <authorList>
            <person name="Simakov O."/>
            <person name="Marletaz F."/>
            <person name="Yue J.X."/>
            <person name="O'Connell B."/>
            <person name="Jenkins J."/>
            <person name="Brandt A."/>
            <person name="Calef R."/>
            <person name="Tung C.H."/>
            <person name="Huang T.K."/>
            <person name="Schmutz J."/>
            <person name="Satoh N."/>
            <person name="Yu J.K."/>
            <person name="Putnam N.H."/>
            <person name="Green R.E."/>
            <person name="Rokhsar D.S."/>
        </authorList>
    </citation>
    <scope>NUCLEOTIDE SEQUENCE [LARGE SCALE GENOMIC DNA]</scope>
    <source>
        <strain evidence="9">S238N-H82</strain>
    </source>
</reference>
<evidence type="ECO:0000256" key="3">
    <source>
        <dbReference type="ARBA" id="ARBA00022574"/>
    </source>
</evidence>
<dbReference type="PANTHER" id="PTHR22842">
    <property type="entry name" value="WD40 REPEAT PROTEIN"/>
    <property type="match status" value="1"/>
</dbReference>
<dbReference type="PRINTS" id="PR00320">
    <property type="entry name" value="GPROTEINBRPT"/>
</dbReference>
<accession>A0A9J7ME02</accession>
<dbReference type="GO" id="GO:0005737">
    <property type="term" value="C:cytoplasm"/>
    <property type="evidence" value="ECO:0007669"/>
    <property type="project" value="UniProtKB-SubCell"/>
</dbReference>
<keyword evidence="4" id="KW-0677">Repeat</keyword>
<dbReference type="InterPro" id="IPR001680">
    <property type="entry name" value="WD40_rpt"/>
</dbReference>
<reference evidence="10" key="2">
    <citation type="submission" date="2025-08" db="UniProtKB">
        <authorList>
            <consortium name="RefSeq"/>
        </authorList>
    </citation>
    <scope>IDENTIFICATION</scope>
    <source>
        <strain evidence="10">S238N-H82</strain>
        <tissue evidence="10">Testes</tissue>
    </source>
</reference>
<protein>
    <recommendedName>
        <fullName evidence="6">WD repeat domain-containing protein 83</fullName>
    </recommendedName>
    <alternativeName>
        <fullName evidence="7">Mitogen-activated protein kinase organizer 1</fullName>
    </alternativeName>
</protein>
<dbReference type="SUPFAM" id="SSF50978">
    <property type="entry name" value="WD40 repeat-like"/>
    <property type="match status" value="1"/>
</dbReference>
<dbReference type="KEGG" id="bfo:118432037"/>
<dbReference type="GO" id="GO:0000398">
    <property type="term" value="P:mRNA splicing, via spliceosome"/>
    <property type="evidence" value="ECO:0000318"/>
    <property type="project" value="GO_Central"/>
</dbReference>
<dbReference type="GeneID" id="118432037"/>
<dbReference type="OrthoDB" id="71437at2759"/>
<dbReference type="Pfam" id="PF00400">
    <property type="entry name" value="WD40"/>
    <property type="match status" value="6"/>
</dbReference>
<dbReference type="InterPro" id="IPR020472">
    <property type="entry name" value="WD40_PAC1"/>
</dbReference>
<dbReference type="CDD" id="cd00200">
    <property type="entry name" value="WD40"/>
    <property type="match status" value="1"/>
</dbReference>
<dbReference type="PROSITE" id="PS50082">
    <property type="entry name" value="WD_REPEATS_2"/>
    <property type="match status" value="4"/>
</dbReference>
<evidence type="ECO:0000256" key="6">
    <source>
        <dbReference type="ARBA" id="ARBA00040453"/>
    </source>
</evidence>
<evidence type="ECO:0000256" key="5">
    <source>
        <dbReference type="ARBA" id="ARBA00038145"/>
    </source>
</evidence>
<dbReference type="RefSeq" id="XP_035699431.1">
    <property type="nucleotide sequence ID" value="XM_035843538.1"/>
</dbReference>